<organism evidence="1 2">
    <name type="scientific">Pedobacter africanus</name>
    <dbReference type="NCBI Taxonomy" id="151894"/>
    <lineage>
        <taxon>Bacteria</taxon>
        <taxon>Pseudomonadati</taxon>
        <taxon>Bacteroidota</taxon>
        <taxon>Sphingobacteriia</taxon>
        <taxon>Sphingobacteriales</taxon>
        <taxon>Sphingobacteriaceae</taxon>
        <taxon>Pedobacter</taxon>
    </lineage>
</organism>
<gene>
    <name evidence="1" type="ORF">J2X78_005250</name>
</gene>
<comment type="caution">
    <text evidence="1">The sequence shown here is derived from an EMBL/GenBank/DDBJ whole genome shotgun (WGS) entry which is preliminary data.</text>
</comment>
<protein>
    <submittedName>
        <fullName evidence="1">Gliding motility-associated-like protein/uncharacterized repeat protein (TIGR01451 family)</fullName>
    </submittedName>
</protein>
<evidence type="ECO:0000313" key="2">
    <source>
        <dbReference type="Proteomes" id="UP001246858"/>
    </source>
</evidence>
<evidence type="ECO:0000313" key="1">
    <source>
        <dbReference type="EMBL" id="MDR6786654.1"/>
    </source>
</evidence>
<dbReference type="EMBL" id="JAVDTF010000008">
    <property type="protein sequence ID" value="MDR6786654.1"/>
    <property type="molecule type" value="Genomic_DNA"/>
</dbReference>
<accession>A0ACC6L4W3</accession>
<keyword evidence="2" id="KW-1185">Reference proteome</keyword>
<proteinExistence type="predicted"/>
<sequence>MDKGGVYNLATATGKDPLNNSVSDESESGNAAGGTPGVPPVDPACPACTITPLPSSPGITLTKNTTVGTYNKVGDVINYILKVKNTGNVTLTNVNITDANADAGSILPGTIATLNVGAEVTVNAKHTLTQVDLNKGFVYNIANVQANDPKGGDIKATSKDNNPAYPNAPIDPNCPTCTITEIEQKASVALIKKVTNVGTGENGVFILGDQIEYTFTITNTGNVVLSNLILNDPLLNASAINIPGTLNPGASLVHVEKYTLSAIDVANGNVTNQALISGTDPKNKVVTDKSGTTNTDDMATVTVIAKPPVAGDNTAETKQNAEIKIPVLNNDVQGSSPVVPGSIVITTPPKNGTVTVNADGTVTYKPNAGYTGVDDFSYTVKDKNGQVSNPAKVTVTIIPTKPVAIDDSAEGQWNTEIKIPVYGNDKTDGSPLDKTGLEITEQPKHGTLKMNPDGTVTYLPNSGYTGKDSFSYRIKDENGNWSNVAVVNLNIKGFFIPNVITPNGDGKNDTFVIVGLENYGNADVTIFNRWGNEVYRNNNYKNTWTGEGLNKGTYYYLIRLNNNGKQEVYKGWVLIK</sequence>
<reference evidence="1" key="1">
    <citation type="submission" date="2023-07" db="EMBL/GenBank/DDBJ databases">
        <title>Sorghum-associated microbial communities from plants grown in Nebraska, USA.</title>
        <authorList>
            <person name="Schachtman D."/>
        </authorList>
    </citation>
    <scope>NUCLEOTIDE SEQUENCE</scope>
    <source>
        <strain evidence="1">2697</strain>
    </source>
</reference>
<name>A0ACC6L4W3_9SPHI</name>
<dbReference type="Proteomes" id="UP001246858">
    <property type="component" value="Unassembled WGS sequence"/>
</dbReference>